<name>A0ACC5ZAC4_9TELE</name>
<reference evidence="1" key="1">
    <citation type="submission" date="2020-02" db="EMBL/GenBank/DDBJ databases">
        <title>Genome sequencing of the panga catfish, Pangasius djambal.</title>
        <authorList>
            <person name="Wen M."/>
            <person name="Zahm M."/>
            <person name="Roques C."/>
            <person name="Cabau C."/>
            <person name="Klopp C."/>
            <person name="Donnadieu C."/>
            <person name="Jouanno E."/>
            <person name="Avarre J.-C."/>
            <person name="Campet M."/>
            <person name="Ha T."/>
            <person name="Dugue R."/>
            <person name="Lampietro C."/>
            <person name="Louis A."/>
            <person name="Herpin A."/>
            <person name="Echchiki A."/>
            <person name="Berthelot C."/>
            <person name="Parey E."/>
            <person name="Roest-Crollius H."/>
            <person name="Braasch I."/>
            <person name="Postlethwait J.H."/>
            <person name="Bobe J."/>
            <person name="Montfort J."/>
            <person name="Bouchez O."/>
            <person name="Begum T."/>
            <person name="Schartl M."/>
            <person name="Gustiano R."/>
            <person name="Guiguen Y."/>
        </authorList>
    </citation>
    <scope>NUCLEOTIDE SEQUENCE</scope>
    <source>
        <strain evidence="1">Pdj_M5554</strain>
    </source>
</reference>
<dbReference type="EMBL" id="CM040995">
    <property type="protein sequence ID" value="MCJ8744810.1"/>
    <property type="molecule type" value="Genomic_DNA"/>
</dbReference>
<proteinExistence type="predicted"/>
<evidence type="ECO:0000313" key="1">
    <source>
        <dbReference type="EMBL" id="MCJ8744810.1"/>
    </source>
</evidence>
<comment type="caution">
    <text evidence="1">The sequence shown here is derived from an EMBL/GenBank/DDBJ whole genome shotgun (WGS) entry which is preliminary data.</text>
</comment>
<dbReference type="Proteomes" id="UP000830395">
    <property type="component" value="Chromosome 21"/>
</dbReference>
<keyword evidence="2" id="KW-1185">Reference proteome</keyword>
<accession>A0ACC5ZAC4</accession>
<sequence length="460" mass="49484">MNGSCNAVLDKEEHVLKLGESFEKRAKSSFHTIRYDFKPASIDTSCEGELQVGKGDEVTITLPHIPGSTPPMTVFKGNKRPYQKDCVLIINHDTGEFVLEKLSSSIQVKKTRAEGSSKIQARIEQQSVRASQPASQFRTPTKPSSGVKTSPSKDNPSPEPQLDDIKRDDFKPASIDTSCEGELQVGKGDEVTITLPHIPGSTPPMTVFKGNKRPYQKDCVLIINHDTGEFVLEKLSSSIQVKKTRAEGSSKIQARIEQQSVRASQPASQFRTPTKPSSGVKTSPSKDNPSPEPQLDDIKRELRAEVEIIEQMSSSGSSSSSDSGSCSGSGDDDSSSSDGEQESTNLHLSPSREPPSNGTEKSQGNNQLMNTLKLRAEVEIIEQMSSSGSSSSSDSGSCSGSGDDDSSSSDGEQESTNLHLSPSREPPSNGTEKSQGNNQLMNTLRNDLQLSESGSDSDDD</sequence>
<evidence type="ECO:0000313" key="2">
    <source>
        <dbReference type="Proteomes" id="UP000830395"/>
    </source>
</evidence>
<protein>
    <submittedName>
        <fullName evidence="1">Uncharacterized protein</fullName>
    </submittedName>
</protein>
<gene>
    <name evidence="1" type="ORF">PDJAM_G00122830</name>
</gene>
<organism evidence="1 2">
    <name type="scientific">Pangasius djambal</name>
    <dbReference type="NCBI Taxonomy" id="1691987"/>
    <lineage>
        <taxon>Eukaryota</taxon>
        <taxon>Metazoa</taxon>
        <taxon>Chordata</taxon>
        <taxon>Craniata</taxon>
        <taxon>Vertebrata</taxon>
        <taxon>Euteleostomi</taxon>
        <taxon>Actinopterygii</taxon>
        <taxon>Neopterygii</taxon>
        <taxon>Teleostei</taxon>
        <taxon>Ostariophysi</taxon>
        <taxon>Siluriformes</taxon>
        <taxon>Pangasiidae</taxon>
        <taxon>Pangasius</taxon>
    </lineage>
</organism>